<feature type="non-terminal residue" evidence="1">
    <location>
        <position position="161"/>
    </location>
</feature>
<proteinExistence type="predicted"/>
<dbReference type="Proteomes" id="UP000037510">
    <property type="component" value="Unassembled WGS sequence"/>
</dbReference>
<sequence>TEIKGCFYHFNRCLWRKAKEIPLKTSVERRHEAISAGLALIPPDQLNEGWKYILQWSPCTETIIKFNEYFKKQWLDNKLLSNMWNCEGEEPKNPTLPRLLHFLKKDDQYYSIYESNKDFNITKKCRDRAENDEKIKRAVGALKDNNVTVGHCLEIVSPFAY</sequence>
<evidence type="ECO:0000313" key="2">
    <source>
        <dbReference type="Proteomes" id="UP000037510"/>
    </source>
</evidence>
<accession>A0A0L7KT02</accession>
<organism evidence="1 2">
    <name type="scientific">Operophtera brumata</name>
    <name type="common">Winter moth</name>
    <name type="synonym">Phalaena brumata</name>
    <dbReference type="NCBI Taxonomy" id="104452"/>
    <lineage>
        <taxon>Eukaryota</taxon>
        <taxon>Metazoa</taxon>
        <taxon>Ecdysozoa</taxon>
        <taxon>Arthropoda</taxon>
        <taxon>Hexapoda</taxon>
        <taxon>Insecta</taxon>
        <taxon>Pterygota</taxon>
        <taxon>Neoptera</taxon>
        <taxon>Endopterygota</taxon>
        <taxon>Lepidoptera</taxon>
        <taxon>Glossata</taxon>
        <taxon>Ditrysia</taxon>
        <taxon>Geometroidea</taxon>
        <taxon>Geometridae</taxon>
        <taxon>Larentiinae</taxon>
        <taxon>Operophtera</taxon>
    </lineage>
</organism>
<evidence type="ECO:0000313" key="1">
    <source>
        <dbReference type="EMBL" id="KOB66407.1"/>
    </source>
</evidence>
<feature type="non-terminal residue" evidence="1">
    <location>
        <position position="1"/>
    </location>
</feature>
<comment type="caution">
    <text evidence="1">The sequence shown here is derived from an EMBL/GenBank/DDBJ whole genome shotgun (WGS) entry which is preliminary data.</text>
</comment>
<name>A0A0L7KT02_OPEBR</name>
<keyword evidence="2" id="KW-1185">Reference proteome</keyword>
<dbReference type="EMBL" id="JTDY01005976">
    <property type="protein sequence ID" value="KOB66407.1"/>
    <property type="molecule type" value="Genomic_DNA"/>
</dbReference>
<dbReference type="AlphaFoldDB" id="A0A0L7KT02"/>
<protein>
    <submittedName>
        <fullName evidence="1">Uncharacterized protein</fullName>
    </submittedName>
</protein>
<dbReference type="STRING" id="104452.A0A0L7KT02"/>
<gene>
    <name evidence="1" type="ORF">OBRU01_13150</name>
</gene>
<reference evidence="1 2" key="1">
    <citation type="journal article" date="2015" name="Genome Biol. Evol.">
        <title>The genome of winter moth (Operophtera brumata) provides a genomic perspective on sexual dimorphism and phenology.</title>
        <authorList>
            <person name="Derks M.F."/>
            <person name="Smit S."/>
            <person name="Salis L."/>
            <person name="Schijlen E."/>
            <person name="Bossers A."/>
            <person name="Mateman C."/>
            <person name="Pijl A.S."/>
            <person name="de Ridder D."/>
            <person name="Groenen M.A."/>
            <person name="Visser M.E."/>
            <person name="Megens H.J."/>
        </authorList>
    </citation>
    <scope>NUCLEOTIDE SEQUENCE [LARGE SCALE GENOMIC DNA]</scope>
    <source>
        <strain evidence="1">WM2013NL</strain>
        <tissue evidence="1">Head and thorax</tissue>
    </source>
</reference>